<dbReference type="AlphaFoldDB" id="A0A1I2ERQ0"/>
<dbReference type="Proteomes" id="UP000325289">
    <property type="component" value="Unassembled WGS sequence"/>
</dbReference>
<name>A0A1I2ERQ0_9RHOB</name>
<accession>A0A1I2ERQ0</accession>
<dbReference type="RefSeq" id="WP_149759066.1">
    <property type="nucleotide sequence ID" value="NZ_FOMS01000030.1"/>
</dbReference>
<protein>
    <submittedName>
        <fullName evidence="1">Uncharacterized protein</fullName>
    </submittedName>
</protein>
<sequence length="84" mass="8962">MAFEVIVMTDDEGMSKIQPECIEAWAEDMGVAVTGVSSNPRTRPELQGHPVLSGFAGPCWGGTTDDGEPILRYEDAASYAALSQ</sequence>
<dbReference type="EMBL" id="FOMS01000030">
    <property type="protein sequence ID" value="SFE95128.1"/>
    <property type="molecule type" value="Genomic_DNA"/>
</dbReference>
<proteinExistence type="predicted"/>
<keyword evidence="2" id="KW-1185">Reference proteome</keyword>
<reference evidence="1 2" key="1">
    <citation type="submission" date="2016-10" db="EMBL/GenBank/DDBJ databases">
        <authorList>
            <person name="Varghese N."/>
            <person name="Submissions S."/>
        </authorList>
    </citation>
    <scope>NUCLEOTIDE SEQUENCE [LARGE SCALE GENOMIC DNA]</scope>
    <source>
        <strain evidence="2">YIM D21,KCTC 23444,ACCC 10710</strain>
    </source>
</reference>
<evidence type="ECO:0000313" key="1">
    <source>
        <dbReference type="EMBL" id="SFE95128.1"/>
    </source>
</evidence>
<evidence type="ECO:0000313" key="2">
    <source>
        <dbReference type="Proteomes" id="UP000325289"/>
    </source>
</evidence>
<gene>
    <name evidence="1" type="ORF">SAMN04515678_1306</name>
</gene>
<dbReference type="OrthoDB" id="7773997at2"/>
<organism evidence="1 2">
    <name type="scientific">Roseivivax sediminis</name>
    <dbReference type="NCBI Taxonomy" id="936889"/>
    <lineage>
        <taxon>Bacteria</taxon>
        <taxon>Pseudomonadati</taxon>
        <taxon>Pseudomonadota</taxon>
        <taxon>Alphaproteobacteria</taxon>
        <taxon>Rhodobacterales</taxon>
        <taxon>Roseobacteraceae</taxon>
        <taxon>Roseivivax</taxon>
    </lineage>
</organism>